<dbReference type="GO" id="GO:0005634">
    <property type="term" value="C:nucleus"/>
    <property type="evidence" value="ECO:0007669"/>
    <property type="project" value="UniProtKB-ARBA"/>
</dbReference>
<dbReference type="GO" id="GO:0015074">
    <property type="term" value="P:DNA integration"/>
    <property type="evidence" value="ECO:0007669"/>
    <property type="project" value="InterPro"/>
</dbReference>
<gene>
    <name evidence="3" type="ORF">EVJ58_g10727</name>
</gene>
<dbReference type="InterPro" id="IPR001584">
    <property type="entry name" value="Integrase_cat-core"/>
</dbReference>
<protein>
    <recommendedName>
        <fullName evidence="2">Integrase catalytic domain-containing protein</fullName>
    </recommendedName>
</protein>
<organism evidence="3 4">
    <name type="scientific">Rhodofomes roseus</name>
    <dbReference type="NCBI Taxonomy" id="34475"/>
    <lineage>
        <taxon>Eukaryota</taxon>
        <taxon>Fungi</taxon>
        <taxon>Dikarya</taxon>
        <taxon>Basidiomycota</taxon>
        <taxon>Agaricomycotina</taxon>
        <taxon>Agaricomycetes</taxon>
        <taxon>Polyporales</taxon>
        <taxon>Rhodofomes</taxon>
    </lineage>
</organism>
<dbReference type="SUPFAM" id="SSF53098">
    <property type="entry name" value="Ribonuclease H-like"/>
    <property type="match status" value="1"/>
</dbReference>
<keyword evidence="1" id="KW-0694">RNA-binding</keyword>
<feature type="domain" description="Integrase catalytic" evidence="2">
    <location>
        <begin position="246"/>
        <end position="448"/>
    </location>
</feature>
<reference evidence="3 4" key="1">
    <citation type="submission" date="2019-01" db="EMBL/GenBank/DDBJ databases">
        <title>Genome sequencing of the rare red list fungi Fomitopsis rosea.</title>
        <authorList>
            <person name="Buettner E."/>
            <person name="Kellner H."/>
        </authorList>
    </citation>
    <scope>NUCLEOTIDE SEQUENCE [LARGE SCALE GENOMIC DNA]</scope>
    <source>
        <strain evidence="3 4">DSM 105464</strain>
    </source>
</reference>
<sequence>MSSPTDSTVLARLGDDLDEFSLLVRQHEGIFPPDELQVMQSSISAMQLDIRMQYRDTLDQSHHGRPPVLIQEHSGGRGRPRYIIDRDWLAWAYQHRSTSGIAQFLQVSRSVVRNALLEYGLAQPQASPFPLSSFPDSAEGVASDDLLDPQAAWPAGAPVPDAAQLAVPPQIASYTGPLSSISDDALDDLIRRLRQHYIRAGLTMLDGMLRRLGHQIPRTRIRESLLRIDPVHRVFDRIRIRRRKYQVAGPNALWHHDGQHGALFYQIFAGVGSHTHGPAGLIRWKIVIHGFIDGYSRLIAALRAHNNNRAATVLLLFLMAAYLFGVPSRVRGDHGVENLAVAEWMETNRGGQRGSYIWGRSIHNVRIERLWVDVTAQVGAKWADFFSLLEVRYSLDPHSDLHIWLLHYLFLDDINAELQFFAEAWNHHRIQMRDGPNRSPADMFGFDMLVHGVRGDQLPDEALSAEELEVYGVDWEALREEQVLHSHHANNTHDGGLTSWIGRTGPPEHLNEVDVQAVEEPALTHLAGALAELQGIIQPWAGHADRESLALRWVNSLVFLQTRYPDVFM</sequence>
<dbReference type="InterPro" id="IPR036397">
    <property type="entry name" value="RNaseH_sf"/>
</dbReference>
<evidence type="ECO:0000259" key="2">
    <source>
        <dbReference type="PROSITE" id="PS50994"/>
    </source>
</evidence>
<accession>A0A4Y9XM24</accession>
<evidence type="ECO:0000313" key="4">
    <source>
        <dbReference type="Proteomes" id="UP000298390"/>
    </source>
</evidence>
<dbReference type="PANTHER" id="PTHR46791">
    <property type="entry name" value="EXPRESSED PROTEIN"/>
    <property type="match status" value="1"/>
</dbReference>
<dbReference type="InterPro" id="IPR058913">
    <property type="entry name" value="Integrase_dom_put"/>
</dbReference>
<evidence type="ECO:0000313" key="3">
    <source>
        <dbReference type="EMBL" id="TFY51120.1"/>
    </source>
</evidence>
<dbReference type="Proteomes" id="UP000298390">
    <property type="component" value="Unassembled WGS sequence"/>
</dbReference>
<dbReference type="InterPro" id="IPR012337">
    <property type="entry name" value="RNaseH-like_sf"/>
</dbReference>
<dbReference type="Pfam" id="PF24764">
    <property type="entry name" value="rva_4"/>
    <property type="match status" value="1"/>
</dbReference>
<dbReference type="EMBL" id="SEKV01001274">
    <property type="protein sequence ID" value="TFY51120.1"/>
    <property type="molecule type" value="Genomic_DNA"/>
</dbReference>
<dbReference type="PANTHER" id="PTHR46791:SF5">
    <property type="entry name" value="CLR5 DOMAIN-CONTAINING PROTEIN-RELATED"/>
    <property type="match status" value="1"/>
</dbReference>
<dbReference type="STRING" id="34475.A0A4Y9XM24"/>
<dbReference type="PROSITE" id="PS50994">
    <property type="entry name" value="INTEGRASE"/>
    <property type="match status" value="1"/>
</dbReference>
<proteinExistence type="predicted"/>
<dbReference type="GO" id="GO:0003723">
    <property type="term" value="F:RNA binding"/>
    <property type="evidence" value="ECO:0007669"/>
    <property type="project" value="UniProtKB-KW"/>
</dbReference>
<comment type="caution">
    <text evidence="3">The sequence shown here is derived from an EMBL/GenBank/DDBJ whole genome shotgun (WGS) entry which is preliminary data.</text>
</comment>
<evidence type="ECO:0000256" key="1">
    <source>
        <dbReference type="ARBA" id="ARBA00022884"/>
    </source>
</evidence>
<dbReference type="AlphaFoldDB" id="A0A4Y9XM24"/>
<dbReference type="Gene3D" id="3.30.420.10">
    <property type="entry name" value="Ribonuclease H-like superfamily/Ribonuclease H"/>
    <property type="match status" value="1"/>
</dbReference>
<name>A0A4Y9XM24_9APHY</name>